<reference evidence="6" key="1">
    <citation type="submission" date="2016-10" db="EMBL/GenBank/DDBJ databases">
        <authorList>
            <person name="Varghese N."/>
            <person name="Submissions S."/>
        </authorList>
    </citation>
    <scope>NUCLEOTIDE SEQUENCE [LARGE SCALE GENOMIC DNA]</scope>
    <source>
        <strain evidence="6">DSM 17875</strain>
    </source>
</reference>
<dbReference type="PANTHER" id="PTHR30258">
    <property type="entry name" value="TYPE II SECRETION SYSTEM PROTEIN GSPE-RELATED"/>
    <property type="match status" value="1"/>
</dbReference>
<evidence type="ECO:0000313" key="5">
    <source>
        <dbReference type="EMBL" id="SDU11643.1"/>
    </source>
</evidence>
<dbReference type="InterPro" id="IPR037257">
    <property type="entry name" value="T2SS_E_N_sf"/>
</dbReference>
<dbReference type="Gene3D" id="3.30.300.160">
    <property type="entry name" value="Type II secretion system, protein E, N-terminal domain"/>
    <property type="match status" value="1"/>
</dbReference>
<evidence type="ECO:0000313" key="6">
    <source>
        <dbReference type="Proteomes" id="UP000243232"/>
    </source>
</evidence>
<organism evidence="5 6">
    <name type="scientific">Pseudomonas pohangensis</name>
    <dbReference type="NCBI Taxonomy" id="364197"/>
    <lineage>
        <taxon>Bacteria</taxon>
        <taxon>Pseudomonadati</taxon>
        <taxon>Pseudomonadota</taxon>
        <taxon>Gammaproteobacteria</taxon>
        <taxon>Pseudomonadales</taxon>
        <taxon>Pseudomonadaceae</taxon>
        <taxon>Pseudomonas</taxon>
    </lineage>
</organism>
<name>A0A1H2FWF3_9PSED</name>
<dbReference type="Proteomes" id="UP000243232">
    <property type="component" value="Chromosome I"/>
</dbReference>
<dbReference type="STRING" id="364197.SAMN05216296_1865"/>
<dbReference type="Pfam" id="PF00437">
    <property type="entry name" value="T2SSE"/>
    <property type="match status" value="1"/>
</dbReference>
<accession>A0A1H2FWF3</accession>
<keyword evidence="2" id="KW-0547">Nucleotide-binding</keyword>
<evidence type="ECO:0000256" key="1">
    <source>
        <dbReference type="ARBA" id="ARBA00006611"/>
    </source>
</evidence>
<dbReference type="OrthoDB" id="9804785at2"/>
<protein>
    <submittedName>
        <fullName evidence="5">Type IV pilus assembly protein PilB</fullName>
    </submittedName>
</protein>
<dbReference type="RefSeq" id="WP_090194412.1">
    <property type="nucleotide sequence ID" value="NZ_LT629785.1"/>
</dbReference>
<dbReference type="InterPro" id="IPR007831">
    <property type="entry name" value="T2SS_GspE_N"/>
</dbReference>
<dbReference type="InterPro" id="IPR001482">
    <property type="entry name" value="T2SS/T4SS_dom"/>
</dbReference>
<keyword evidence="3" id="KW-0067">ATP-binding</keyword>
<proteinExistence type="inferred from homology"/>
<evidence type="ECO:0000259" key="4">
    <source>
        <dbReference type="PROSITE" id="PS00662"/>
    </source>
</evidence>
<dbReference type="Gene3D" id="3.40.50.300">
    <property type="entry name" value="P-loop containing nucleotide triphosphate hydrolases"/>
    <property type="match status" value="1"/>
</dbReference>
<dbReference type="GO" id="GO:0016887">
    <property type="term" value="F:ATP hydrolysis activity"/>
    <property type="evidence" value="ECO:0007669"/>
    <property type="project" value="TreeGrafter"/>
</dbReference>
<dbReference type="PROSITE" id="PS00662">
    <property type="entry name" value="T2SP_E"/>
    <property type="match status" value="1"/>
</dbReference>
<sequence length="574" mass="63461">MTSVISNRRELLNFLKHHRPLSDCNHSLGMLLLESGALNFEQLQQALTYQHQHPDKGRLGQILIDLGMLTQERLSQTLAEQLGIPHVNLEQFELDTECSRSLPESLARHYQVVPLLMDGERLVVATPDPTNQDLQHLLGFASGKTIETLQAGRSEVEQAINRVFASATVEDLPENETGDVLLSVHQMKVLAEDKPTVRFVDSLLDEAISRRASDIHLRPGEHEVGVLLRVDGRLQEIRRIKRSHLPAIVSRIKIIGGMNIAEHRLPQDGRHMVRGAERNIDLRLSIMPTVHGESVVIRVLDTGQSLKGLDQIGFNAEDVTRFRNLISHNQGIILVTGPTGSGKSTTLYAALNAIKATGVNIITVEDPVEYQIEGIRQIQVKPQIGYTFARALRHILRHDPDVIMVGEIRDQETAMMATESALTGHLVLSTLHTNSAATTVTRLLEIGIAPYLLNASLLGVLAQRLVRRNCPECLQEEQVPDHVRAALGLAATERFYVGSGCPHCHNSGVSGRVAAYELLEVTPAMRALIQPSVSSQNIEQQAIADGMRPLTQSALQLAREKTVSLAEVYRVRLE</sequence>
<dbReference type="InterPro" id="IPR003593">
    <property type="entry name" value="AAA+_ATPase"/>
</dbReference>
<dbReference type="SUPFAM" id="SSF52540">
    <property type="entry name" value="P-loop containing nucleoside triphosphate hydrolases"/>
    <property type="match status" value="1"/>
</dbReference>
<dbReference type="InterPro" id="IPR027417">
    <property type="entry name" value="P-loop_NTPase"/>
</dbReference>
<dbReference type="SMART" id="SM00382">
    <property type="entry name" value="AAA"/>
    <property type="match status" value="1"/>
</dbReference>
<dbReference type="Gene3D" id="3.30.450.90">
    <property type="match status" value="1"/>
</dbReference>
<gene>
    <name evidence="5" type="ORF">SAMN05216296_1865</name>
</gene>
<comment type="similarity">
    <text evidence="1">Belongs to the GSP E family.</text>
</comment>
<dbReference type="SUPFAM" id="SSF160246">
    <property type="entry name" value="EspE N-terminal domain-like"/>
    <property type="match status" value="1"/>
</dbReference>
<keyword evidence="6" id="KW-1185">Reference proteome</keyword>
<dbReference type="GO" id="GO:0005524">
    <property type="term" value="F:ATP binding"/>
    <property type="evidence" value="ECO:0007669"/>
    <property type="project" value="UniProtKB-KW"/>
</dbReference>
<feature type="domain" description="Bacterial type II secretion system protein E" evidence="4">
    <location>
        <begin position="396"/>
        <end position="410"/>
    </location>
</feature>
<dbReference type="CDD" id="cd01129">
    <property type="entry name" value="PulE-GspE-like"/>
    <property type="match status" value="1"/>
</dbReference>
<dbReference type="AlphaFoldDB" id="A0A1H2FWF3"/>
<evidence type="ECO:0000256" key="3">
    <source>
        <dbReference type="ARBA" id="ARBA00022840"/>
    </source>
</evidence>
<dbReference type="PANTHER" id="PTHR30258:SF1">
    <property type="entry name" value="PROTEIN TRANSPORT PROTEIN HOFB HOMOLOG"/>
    <property type="match status" value="1"/>
</dbReference>
<dbReference type="GO" id="GO:0005886">
    <property type="term" value="C:plasma membrane"/>
    <property type="evidence" value="ECO:0007669"/>
    <property type="project" value="TreeGrafter"/>
</dbReference>
<dbReference type="Pfam" id="PF05157">
    <property type="entry name" value="MshEN"/>
    <property type="match status" value="1"/>
</dbReference>
<dbReference type="EMBL" id="LT629785">
    <property type="protein sequence ID" value="SDU11643.1"/>
    <property type="molecule type" value="Genomic_DNA"/>
</dbReference>
<evidence type="ECO:0000256" key="2">
    <source>
        <dbReference type="ARBA" id="ARBA00022741"/>
    </source>
</evidence>